<evidence type="ECO:0000256" key="4">
    <source>
        <dbReference type="ARBA" id="ARBA00022884"/>
    </source>
</evidence>
<dbReference type="CDD" id="cd22431">
    <property type="entry name" value="KH-I_RNaseY"/>
    <property type="match status" value="1"/>
</dbReference>
<dbReference type="NCBIfam" id="TIGR03319">
    <property type="entry name" value="RNase_Y"/>
    <property type="match status" value="1"/>
</dbReference>
<keyword evidence="10" id="KW-1185">Reference proteome</keyword>
<keyword evidence="5" id="KW-0472">Membrane</keyword>
<dbReference type="SMART" id="SM00471">
    <property type="entry name" value="HDc"/>
    <property type="match status" value="1"/>
</dbReference>
<dbReference type="HAMAP" id="MF_00335">
    <property type="entry name" value="RNase_Y"/>
    <property type="match status" value="1"/>
</dbReference>
<dbReference type="HOGENOM" id="CLU_028328_1_0_9"/>
<keyword evidence="2 5" id="KW-0255">Endonuclease</keyword>
<evidence type="ECO:0000256" key="6">
    <source>
        <dbReference type="NCBIfam" id="TIGR03319"/>
    </source>
</evidence>
<reference evidence="9 10" key="1">
    <citation type="submission" date="2009-04" db="EMBL/GenBank/DDBJ databases">
        <authorList>
            <person name="Qin X."/>
            <person name="Bachman B."/>
            <person name="Battles P."/>
            <person name="Bell A."/>
            <person name="Bess C."/>
            <person name="Bickham C."/>
            <person name="Chaboub L."/>
            <person name="Chen D."/>
            <person name="Coyle M."/>
            <person name="Deiros D.R."/>
            <person name="Dinh H."/>
            <person name="Forbes L."/>
            <person name="Fowler G."/>
            <person name="Francisco L."/>
            <person name="Fu Q."/>
            <person name="Gubbala S."/>
            <person name="Hale W."/>
            <person name="Han Y."/>
            <person name="Hemphill L."/>
            <person name="Highlander S.K."/>
            <person name="Hirani K."/>
            <person name="Hogues M."/>
            <person name="Jackson L."/>
            <person name="Jakkamsetti A."/>
            <person name="Javaid M."/>
            <person name="Jiang H."/>
            <person name="Korchina V."/>
            <person name="Kovar C."/>
            <person name="Lara F."/>
            <person name="Lee S."/>
            <person name="Mata R."/>
            <person name="Mathew T."/>
            <person name="Moen C."/>
            <person name="Morales K."/>
            <person name="Munidasa M."/>
            <person name="Nazareth L."/>
            <person name="Ngo R."/>
            <person name="Nguyen L."/>
            <person name="Okwuonu G."/>
            <person name="Ongeri F."/>
            <person name="Patil S."/>
            <person name="Petrosino J."/>
            <person name="Pham C."/>
            <person name="Pham P."/>
            <person name="Pu L.-L."/>
            <person name="Puazo M."/>
            <person name="Raj R."/>
            <person name="Reid J."/>
            <person name="Rouhana J."/>
            <person name="Saada N."/>
            <person name="Shang Y."/>
            <person name="Simmons D."/>
            <person name="Thornton R."/>
            <person name="Warren J."/>
            <person name="Weissenberger G."/>
            <person name="Zhang J."/>
            <person name="Zhang L."/>
            <person name="Zhou C."/>
            <person name="Zhu D."/>
            <person name="Muzny D."/>
            <person name="Worley K."/>
            <person name="Gibbs R."/>
        </authorList>
    </citation>
    <scope>NUCLEOTIDE SEQUENCE [LARGE SCALE GENOMIC DNA]</scope>
    <source>
        <strain evidence="9 10">F0268</strain>
    </source>
</reference>
<dbReference type="InterPro" id="IPR006675">
    <property type="entry name" value="HDIG_dom"/>
</dbReference>
<comment type="similarity">
    <text evidence="5">Belongs to the RNase Y family.</text>
</comment>
<evidence type="ECO:0000256" key="5">
    <source>
        <dbReference type="HAMAP-Rule" id="MF_00335"/>
    </source>
</evidence>
<dbReference type="STRING" id="585501.HMPREF6123_0173"/>
<dbReference type="InterPro" id="IPR017705">
    <property type="entry name" value="Ribonuclease_Y"/>
</dbReference>
<dbReference type="EC" id="3.1.-.-" evidence="5 6"/>
<dbReference type="Pfam" id="PF12072">
    <property type="entry name" value="RNase_Y_N"/>
    <property type="match status" value="1"/>
</dbReference>
<dbReference type="GO" id="GO:0016787">
    <property type="term" value="F:hydrolase activity"/>
    <property type="evidence" value="ECO:0007669"/>
    <property type="project" value="UniProtKB-KW"/>
</dbReference>
<dbReference type="PANTHER" id="PTHR12826:SF15">
    <property type="entry name" value="RIBONUCLEASE Y"/>
    <property type="match status" value="1"/>
</dbReference>
<evidence type="ECO:0000256" key="3">
    <source>
        <dbReference type="ARBA" id="ARBA00022801"/>
    </source>
</evidence>
<dbReference type="InParanoid" id="C2KUK4"/>
<dbReference type="InterPro" id="IPR004087">
    <property type="entry name" value="KH_dom"/>
</dbReference>
<dbReference type="GO" id="GO:0003723">
    <property type="term" value="F:RNA binding"/>
    <property type="evidence" value="ECO:0007669"/>
    <property type="project" value="UniProtKB-UniRule"/>
</dbReference>
<dbReference type="FunCoup" id="C2KUK4">
    <property type="interactions" value="93"/>
</dbReference>
<dbReference type="GO" id="GO:0005886">
    <property type="term" value="C:plasma membrane"/>
    <property type="evidence" value="ECO:0007669"/>
    <property type="project" value="UniProtKB-SubCell"/>
</dbReference>
<dbReference type="Gene3D" id="3.30.1370.10">
    <property type="entry name" value="K Homology domain, type 1"/>
    <property type="match status" value="1"/>
</dbReference>
<protein>
    <recommendedName>
        <fullName evidence="5 6">Ribonuclease Y</fullName>
        <shortName evidence="5">RNase Y</shortName>
        <ecNumber evidence="5 6">3.1.-.-</ecNumber>
    </recommendedName>
</protein>
<accession>C2KUK4</accession>
<feature type="region of interest" description="Disordered" evidence="7">
    <location>
        <begin position="107"/>
        <end position="133"/>
    </location>
</feature>
<dbReference type="eggNOG" id="COG1418">
    <property type="taxonomic scope" value="Bacteria"/>
</dbReference>
<dbReference type="Pfam" id="PF01966">
    <property type="entry name" value="HD"/>
    <property type="match status" value="1"/>
</dbReference>
<sequence length="522" mass="58666">MKEVQTLNPLGIAIIVIVAAVVGAIMFILGQNKERTNYARKVGTAEEKSREIIDDAIRTAENKKREALLEAKEEALKAKNELDKEIKDRRREISDLEKRILKREESSEKKAANLEKKESDLQRKEEGLQTREGEIEQLHSQKLIELERVSGLTKDQARQELLHSVEESIKHDTALYIREYEARAKEEAEKTAREYIVEAIQRCAADQVTESTVSVVQLPNDEMKGRIIGREGRNIRTLEQLTGVELIIDDTPEAVVLSGFDPIRREVARIALEKLIVDGRIHPARIEEVVEKSRKEVHDSIKEEGESTLLELGVHGVHPELVFLLGRMKFRTSFGQNALQHSIEVAQISGLLAQELGLDVRMAKRAGLLHDIGKAIDHEVEGTHVDLGIELCQKYHEPEPVINAVASHHGGTEPTSLTSFIVAAADAISAARPGARRKALETYTNRLKELEEIANSYHGVEKSFAVQAGREVRIMVVPEEVSDDDMTIMARNISQQIQEQMQYPGVIKVNIIRESRAVDYAK</sequence>
<keyword evidence="1 5" id="KW-0540">Nuclease</keyword>
<evidence type="ECO:0000313" key="9">
    <source>
        <dbReference type="EMBL" id="EEJ52561.1"/>
    </source>
</evidence>
<dbReference type="GO" id="GO:0004521">
    <property type="term" value="F:RNA endonuclease activity"/>
    <property type="evidence" value="ECO:0007669"/>
    <property type="project" value="UniProtKB-UniRule"/>
</dbReference>
<gene>
    <name evidence="9" type="primary">ymdA</name>
    <name evidence="5" type="synonym">rny</name>
    <name evidence="9" type="ORF">HMPREF6123_0173</name>
</gene>
<dbReference type="NCBIfam" id="TIGR00277">
    <property type="entry name" value="HDIG"/>
    <property type="match status" value="1"/>
</dbReference>
<feature type="domain" description="HD" evidence="8">
    <location>
        <begin position="338"/>
        <end position="431"/>
    </location>
</feature>
<proteinExistence type="inferred from homology"/>
<dbReference type="CDD" id="cd00077">
    <property type="entry name" value="HDc"/>
    <property type="match status" value="1"/>
</dbReference>
<dbReference type="Pfam" id="PF00013">
    <property type="entry name" value="KH_1"/>
    <property type="match status" value="1"/>
</dbReference>
<keyword evidence="5" id="KW-1133">Transmembrane helix</keyword>
<keyword evidence="3 5" id="KW-0378">Hydrolase</keyword>
<dbReference type="EMBL" id="ACKX01000017">
    <property type="protein sequence ID" value="EEJ52561.1"/>
    <property type="molecule type" value="Genomic_DNA"/>
</dbReference>
<dbReference type="SUPFAM" id="SSF109604">
    <property type="entry name" value="HD-domain/PDEase-like"/>
    <property type="match status" value="1"/>
</dbReference>
<comment type="caution">
    <text evidence="9">The sequence shown here is derived from an EMBL/GenBank/DDBJ whole genome shotgun (WGS) entry which is preliminary data.</text>
</comment>
<evidence type="ECO:0000256" key="2">
    <source>
        <dbReference type="ARBA" id="ARBA00022759"/>
    </source>
</evidence>
<dbReference type="InterPro" id="IPR006674">
    <property type="entry name" value="HD_domain"/>
</dbReference>
<dbReference type="AlphaFoldDB" id="C2KUK4"/>
<dbReference type="InterPro" id="IPR022711">
    <property type="entry name" value="RNase_Y_N"/>
</dbReference>
<dbReference type="InterPro" id="IPR036612">
    <property type="entry name" value="KH_dom_type_1_sf"/>
</dbReference>
<comment type="subcellular location">
    <subcellularLocation>
        <location evidence="5">Cell membrane</location>
        <topology evidence="5">Single-pass membrane protein</topology>
    </subcellularLocation>
</comment>
<dbReference type="GO" id="GO:0006402">
    <property type="term" value="P:mRNA catabolic process"/>
    <property type="evidence" value="ECO:0007669"/>
    <property type="project" value="UniProtKB-UniRule"/>
</dbReference>
<dbReference type="SUPFAM" id="SSF54791">
    <property type="entry name" value="Eukaryotic type KH-domain (KH-domain type I)"/>
    <property type="match status" value="1"/>
</dbReference>
<dbReference type="PROSITE" id="PS51831">
    <property type="entry name" value="HD"/>
    <property type="match status" value="1"/>
</dbReference>
<evidence type="ECO:0000313" key="10">
    <source>
        <dbReference type="Proteomes" id="UP000004121"/>
    </source>
</evidence>
<keyword evidence="5" id="KW-1003">Cell membrane</keyword>
<evidence type="ECO:0000259" key="8">
    <source>
        <dbReference type="PROSITE" id="PS51831"/>
    </source>
</evidence>
<name>C2KUK4_9FIRM</name>
<comment type="function">
    <text evidence="5">Endoribonuclease that initiates mRNA decay.</text>
</comment>
<evidence type="ECO:0000256" key="7">
    <source>
        <dbReference type="SAM" id="MobiDB-lite"/>
    </source>
</evidence>
<dbReference type="InterPro" id="IPR004088">
    <property type="entry name" value="KH_dom_type_1"/>
</dbReference>
<keyword evidence="4 5" id="KW-0694">RNA-binding</keyword>
<dbReference type="FunFam" id="3.30.1370.10:FF:000006">
    <property type="entry name" value="Ribonuclease Y"/>
    <property type="match status" value="1"/>
</dbReference>
<keyword evidence="5" id="KW-0812">Transmembrane</keyword>
<dbReference type="PROSITE" id="PS50084">
    <property type="entry name" value="KH_TYPE_1"/>
    <property type="match status" value="1"/>
</dbReference>
<feature type="transmembrane region" description="Helical" evidence="5">
    <location>
        <begin position="12"/>
        <end position="30"/>
    </location>
</feature>
<evidence type="ECO:0000256" key="1">
    <source>
        <dbReference type="ARBA" id="ARBA00022722"/>
    </source>
</evidence>
<dbReference type="Proteomes" id="UP000004121">
    <property type="component" value="Unassembled WGS sequence"/>
</dbReference>
<dbReference type="PANTHER" id="PTHR12826">
    <property type="entry name" value="RIBONUCLEASE Y"/>
    <property type="match status" value="1"/>
</dbReference>
<dbReference type="Gene3D" id="1.10.3210.10">
    <property type="entry name" value="Hypothetical protein af1432"/>
    <property type="match status" value="1"/>
</dbReference>
<dbReference type="InterPro" id="IPR003607">
    <property type="entry name" value="HD/PDEase_dom"/>
</dbReference>
<organism evidence="9 10">
    <name type="scientific">Oribacterium sinus F0268</name>
    <dbReference type="NCBI Taxonomy" id="585501"/>
    <lineage>
        <taxon>Bacteria</taxon>
        <taxon>Bacillati</taxon>
        <taxon>Bacillota</taxon>
        <taxon>Clostridia</taxon>
        <taxon>Lachnospirales</taxon>
        <taxon>Lachnospiraceae</taxon>
        <taxon>Oribacterium</taxon>
    </lineage>
</organism>
<dbReference type="SMART" id="SM00322">
    <property type="entry name" value="KH"/>
    <property type="match status" value="1"/>
</dbReference>